<reference evidence="1 2" key="1">
    <citation type="submission" date="2023-07" db="EMBL/GenBank/DDBJ databases">
        <title>Sorghum-associated microbial communities from plants grown in Nebraska, USA.</title>
        <authorList>
            <person name="Schachtman D."/>
        </authorList>
    </citation>
    <scope>NUCLEOTIDE SEQUENCE [LARGE SCALE GENOMIC DNA]</scope>
    <source>
        <strain evidence="1 2">BE313</strain>
    </source>
</reference>
<sequence>MNLPRSFTLIVHLAGIDTPTMAESYQPPVIRIPFVLGAVHNDLGGGMDSNCLMPHPPVISMAQMNVMFPDGSKGTFKPRIQDGRGGMLGILAAEKSAL</sequence>
<dbReference type="EMBL" id="JAVDXT010000011">
    <property type="protein sequence ID" value="MDR7380470.1"/>
    <property type="molecule type" value="Genomic_DNA"/>
</dbReference>
<evidence type="ECO:0000313" key="2">
    <source>
        <dbReference type="Proteomes" id="UP001180487"/>
    </source>
</evidence>
<protein>
    <submittedName>
        <fullName evidence="1">Uncharacterized protein</fullName>
    </submittedName>
</protein>
<dbReference type="Proteomes" id="UP001180487">
    <property type="component" value="Unassembled WGS sequence"/>
</dbReference>
<evidence type="ECO:0000313" key="1">
    <source>
        <dbReference type="EMBL" id="MDR7380470.1"/>
    </source>
</evidence>
<gene>
    <name evidence="1" type="ORF">J2X19_005179</name>
</gene>
<accession>A0ABU2CGK6</accession>
<comment type="caution">
    <text evidence="1">The sequence shown here is derived from an EMBL/GenBank/DDBJ whole genome shotgun (WGS) entry which is preliminary data.</text>
</comment>
<organism evidence="1 2">
    <name type="scientific">Rhodoferax ferrireducens</name>
    <dbReference type="NCBI Taxonomy" id="192843"/>
    <lineage>
        <taxon>Bacteria</taxon>
        <taxon>Pseudomonadati</taxon>
        <taxon>Pseudomonadota</taxon>
        <taxon>Betaproteobacteria</taxon>
        <taxon>Burkholderiales</taxon>
        <taxon>Comamonadaceae</taxon>
        <taxon>Rhodoferax</taxon>
    </lineage>
</organism>
<keyword evidence="2" id="KW-1185">Reference proteome</keyword>
<name>A0ABU2CGK6_9BURK</name>
<proteinExistence type="predicted"/>
<dbReference type="RefSeq" id="WP_310377315.1">
    <property type="nucleotide sequence ID" value="NZ_JAVDXT010000011.1"/>
</dbReference>